<dbReference type="GO" id="GO:0006355">
    <property type="term" value="P:regulation of DNA-templated transcription"/>
    <property type="evidence" value="ECO:0007669"/>
    <property type="project" value="TreeGrafter"/>
</dbReference>
<feature type="domain" description="DJ-1/PfpI" evidence="1">
    <location>
        <begin position="79"/>
        <end position="237"/>
    </location>
</feature>
<dbReference type="SUPFAM" id="SSF52317">
    <property type="entry name" value="Class I glutamine amidotransferase-like"/>
    <property type="match status" value="1"/>
</dbReference>
<gene>
    <name evidence="2" type="ORF">FHK87_24895</name>
</gene>
<dbReference type="Gene3D" id="3.40.50.880">
    <property type="match status" value="1"/>
</dbReference>
<proteinExistence type="predicted"/>
<evidence type="ECO:0000259" key="1">
    <source>
        <dbReference type="Pfam" id="PF01965"/>
    </source>
</evidence>
<dbReference type="Proteomes" id="UP000315540">
    <property type="component" value="Unassembled WGS sequence"/>
</dbReference>
<dbReference type="AlphaFoldDB" id="A0A504IY33"/>
<evidence type="ECO:0000313" key="3">
    <source>
        <dbReference type="Proteomes" id="UP000315540"/>
    </source>
</evidence>
<protein>
    <submittedName>
        <fullName evidence="2">DJ-1/PfpI family protein</fullName>
    </submittedName>
</protein>
<name>A0A504IY33_9FLAO</name>
<dbReference type="PANTHER" id="PTHR43130:SF14">
    <property type="entry name" value="DJ-1_PFPI DOMAIN-CONTAINING PROTEIN"/>
    <property type="match status" value="1"/>
</dbReference>
<dbReference type="Pfam" id="PF01965">
    <property type="entry name" value="DJ-1_PfpI"/>
    <property type="match status" value="1"/>
</dbReference>
<reference evidence="2 3" key="1">
    <citation type="submission" date="2019-06" db="EMBL/GenBank/DDBJ databases">
        <authorList>
            <person name="Meng X."/>
        </authorList>
    </citation>
    <scope>NUCLEOTIDE SEQUENCE [LARGE SCALE GENOMIC DNA]</scope>
    <source>
        <strain evidence="2 3">M625</strain>
    </source>
</reference>
<evidence type="ECO:0000313" key="2">
    <source>
        <dbReference type="EMBL" id="TPN81225.1"/>
    </source>
</evidence>
<dbReference type="InterPro" id="IPR029062">
    <property type="entry name" value="Class_I_gatase-like"/>
</dbReference>
<dbReference type="InterPro" id="IPR052158">
    <property type="entry name" value="INH-QAR"/>
</dbReference>
<accession>A0A504IY33</accession>
<dbReference type="EMBL" id="VFWZ01000011">
    <property type="protein sequence ID" value="TPN81225.1"/>
    <property type="molecule type" value="Genomic_DNA"/>
</dbReference>
<dbReference type="OrthoDB" id="6382410at2"/>
<dbReference type="InterPro" id="IPR002818">
    <property type="entry name" value="DJ-1/PfpI"/>
</dbReference>
<dbReference type="CDD" id="cd03139">
    <property type="entry name" value="GATase1_PfpI_2"/>
    <property type="match status" value="1"/>
</dbReference>
<sequence>MYEMKSYFLLSIFTLLCFIKVENAVSQKKIASQITYVCPPCNRKCDHLTFDKPGICMHCNMKLVDKSTLKDHPKPNRTKVGFYLQSGVEILDFAGPMEVFAYAGYDVFTISKTKEPIYAQGILTVIPDYDLSDAPQADILVFFGGNAVLPSKDKELITWIRSQNNTKYYFSVCSGALILAEAGILDNQKATTFRYTIEALKNFKKINVLPNVRYVDNGKTITTAGVSAGIDGALHMIAKLEGLTAAVETAFYMEYEWTPNKGIILGSDNPYHNINNVSILKDYKGKFKSNQNQTYELVLDPIINTLFIIINNEKHPVFYIEKNRFFLPFTANFLVFERDKNDVITGLKNTAHSNLFIKQ</sequence>
<keyword evidence="3" id="KW-1185">Reference proteome</keyword>
<dbReference type="PANTHER" id="PTHR43130">
    <property type="entry name" value="ARAC-FAMILY TRANSCRIPTIONAL REGULATOR"/>
    <property type="match status" value="1"/>
</dbReference>
<organism evidence="2 3">
    <name type="scientific">Aquimarina algicola</name>
    <dbReference type="NCBI Taxonomy" id="2589995"/>
    <lineage>
        <taxon>Bacteria</taxon>
        <taxon>Pseudomonadati</taxon>
        <taxon>Bacteroidota</taxon>
        <taxon>Flavobacteriia</taxon>
        <taxon>Flavobacteriales</taxon>
        <taxon>Flavobacteriaceae</taxon>
        <taxon>Aquimarina</taxon>
    </lineage>
</organism>
<comment type="caution">
    <text evidence="2">The sequence shown here is derived from an EMBL/GenBank/DDBJ whole genome shotgun (WGS) entry which is preliminary data.</text>
</comment>